<name>A0A9N9PHC2_9GLOM</name>
<keyword evidence="2" id="KW-1185">Reference proteome</keyword>
<sequence length="119" mass="13542">TFLLYSNVDTELTHAAPNIELDELRQQVLNTTLSMGLKDEIEEDIYAVDEIEEELFILEENQSDDISIEGELLIIGNTMDLNSYNFKIQPLALDNCNFECIGDKIEEDHGNVEFDVDAL</sequence>
<dbReference type="OrthoDB" id="2428501at2759"/>
<dbReference type="EMBL" id="CAJVPZ010098815">
    <property type="protein sequence ID" value="CAG8820308.1"/>
    <property type="molecule type" value="Genomic_DNA"/>
</dbReference>
<comment type="caution">
    <text evidence="1">The sequence shown here is derived from an EMBL/GenBank/DDBJ whole genome shotgun (WGS) entry which is preliminary data.</text>
</comment>
<feature type="non-terminal residue" evidence="1">
    <location>
        <position position="119"/>
    </location>
</feature>
<dbReference type="Proteomes" id="UP000789396">
    <property type="component" value="Unassembled WGS sequence"/>
</dbReference>
<dbReference type="AlphaFoldDB" id="A0A9N9PHC2"/>
<gene>
    <name evidence="1" type="ORF">RFULGI_LOCUS19586</name>
</gene>
<protein>
    <submittedName>
        <fullName evidence="1">4652_t:CDS:1</fullName>
    </submittedName>
</protein>
<feature type="non-terminal residue" evidence="1">
    <location>
        <position position="1"/>
    </location>
</feature>
<organism evidence="1 2">
    <name type="scientific">Racocetra fulgida</name>
    <dbReference type="NCBI Taxonomy" id="60492"/>
    <lineage>
        <taxon>Eukaryota</taxon>
        <taxon>Fungi</taxon>
        <taxon>Fungi incertae sedis</taxon>
        <taxon>Mucoromycota</taxon>
        <taxon>Glomeromycotina</taxon>
        <taxon>Glomeromycetes</taxon>
        <taxon>Diversisporales</taxon>
        <taxon>Gigasporaceae</taxon>
        <taxon>Racocetra</taxon>
    </lineage>
</organism>
<evidence type="ECO:0000313" key="1">
    <source>
        <dbReference type="EMBL" id="CAG8820308.1"/>
    </source>
</evidence>
<evidence type="ECO:0000313" key="2">
    <source>
        <dbReference type="Proteomes" id="UP000789396"/>
    </source>
</evidence>
<proteinExistence type="predicted"/>
<accession>A0A9N9PHC2</accession>
<reference evidence="1" key="1">
    <citation type="submission" date="2021-06" db="EMBL/GenBank/DDBJ databases">
        <authorList>
            <person name="Kallberg Y."/>
            <person name="Tangrot J."/>
            <person name="Rosling A."/>
        </authorList>
    </citation>
    <scope>NUCLEOTIDE SEQUENCE</scope>
    <source>
        <strain evidence="1">IN212</strain>
    </source>
</reference>